<dbReference type="EMBL" id="QWLA01000004">
    <property type="protein sequence ID" value="RIH89269.1"/>
    <property type="molecule type" value="Genomic_DNA"/>
</dbReference>
<reference evidence="9 10" key="1">
    <citation type="submission" date="2018-08" db="EMBL/GenBank/DDBJ databases">
        <title>Meiothermus roseus NBRC 110900 genome sequencing project.</title>
        <authorList>
            <person name="Da Costa M.S."/>
            <person name="Albuquerque L."/>
            <person name="Raposo P."/>
            <person name="Froufe H.J.C."/>
            <person name="Barroso C.S."/>
            <person name="Egas C."/>
        </authorList>
    </citation>
    <scope>NUCLEOTIDE SEQUENCE [LARGE SCALE GENOMIC DNA]</scope>
    <source>
        <strain evidence="9 10">NBRC 110900</strain>
    </source>
</reference>
<keyword evidence="2" id="KW-1277">Toxin-antitoxin system</keyword>
<gene>
    <name evidence="9" type="ORF">Mrose_00409</name>
</gene>
<keyword evidence="5" id="KW-0378">Hydrolase</keyword>
<evidence type="ECO:0000256" key="1">
    <source>
        <dbReference type="ARBA" id="ARBA00001946"/>
    </source>
</evidence>
<comment type="cofactor">
    <cofactor evidence="1">
        <name>Mg(2+)</name>
        <dbReference type="ChEBI" id="CHEBI:18420"/>
    </cofactor>
</comment>
<sequence>MSKYVLDTNLLIAAIRLEPKALQALSRLQKSRVVIADVAFYELMLGEFLVGDSRSKEARQRRRQREILLAGIDHLPFDAKAAEIAAKAQAQLKQQNQGLELRDLFNTTTTSKPS</sequence>
<feature type="domain" description="PIN" evidence="8">
    <location>
        <begin position="4"/>
        <end position="103"/>
    </location>
</feature>
<organism evidence="9 10">
    <name type="scientific">Calidithermus roseus</name>
    <dbReference type="NCBI Taxonomy" id="1644118"/>
    <lineage>
        <taxon>Bacteria</taxon>
        <taxon>Thermotogati</taxon>
        <taxon>Deinococcota</taxon>
        <taxon>Deinococci</taxon>
        <taxon>Thermales</taxon>
        <taxon>Thermaceae</taxon>
        <taxon>Calidithermus</taxon>
    </lineage>
</organism>
<dbReference type="OrthoDB" id="9796690at2"/>
<dbReference type="AlphaFoldDB" id="A0A399F1Y3"/>
<evidence type="ECO:0000256" key="7">
    <source>
        <dbReference type="ARBA" id="ARBA00038093"/>
    </source>
</evidence>
<dbReference type="PANTHER" id="PTHR33653:SF1">
    <property type="entry name" value="RIBONUCLEASE VAPC2"/>
    <property type="match status" value="1"/>
</dbReference>
<dbReference type="GO" id="GO:0046872">
    <property type="term" value="F:metal ion binding"/>
    <property type="evidence" value="ECO:0007669"/>
    <property type="project" value="UniProtKB-KW"/>
</dbReference>
<dbReference type="InterPro" id="IPR050556">
    <property type="entry name" value="Type_II_TA_system_RNase"/>
</dbReference>
<dbReference type="InterPro" id="IPR002716">
    <property type="entry name" value="PIN_dom"/>
</dbReference>
<proteinExistence type="inferred from homology"/>
<evidence type="ECO:0000313" key="10">
    <source>
        <dbReference type="Proteomes" id="UP000265341"/>
    </source>
</evidence>
<comment type="similarity">
    <text evidence="7">Belongs to the PINc/VapC protein family.</text>
</comment>
<dbReference type="Gene3D" id="3.40.50.1010">
    <property type="entry name" value="5'-nuclease"/>
    <property type="match status" value="1"/>
</dbReference>
<keyword evidence="3" id="KW-0540">Nuclease</keyword>
<keyword evidence="6" id="KW-0460">Magnesium</keyword>
<accession>A0A399F1Y3</accession>
<protein>
    <submittedName>
        <fullName evidence="9">PIN domain protein</fullName>
    </submittedName>
</protein>
<evidence type="ECO:0000256" key="3">
    <source>
        <dbReference type="ARBA" id="ARBA00022722"/>
    </source>
</evidence>
<comment type="caution">
    <text evidence="9">The sequence shown here is derived from an EMBL/GenBank/DDBJ whole genome shotgun (WGS) entry which is preliminary data.</text>
</comment>
<dbReference type="Pfam" id="PF01850">
    <property type="entry name" value="PIN"/>
    <property type="match status" value="1"/>
</dbReference>
<dbReference type="InterPro" id="IPR029060">
    <property type="entry name" value="PIN-like_dom_sf"/>
</dbReference>
<evidence type="ECO:0000313" key="9">
    <source>
        <dbReference type="EMBL" id="RIH89269.1"/>
    </source>
</evidence>
<dbReference type="RefSeq" id="WP_119275764.1">
    <property type="nucleotide sequence ID" value="NZ_QWLA01000004.1"/>
</dbReference>
<evidence type="ECO:0000256" key="5">
    <source>
        <dbReference type="ARBA" id="ARBA00022801"/>
    </source>
</evidence>
<keyword evidence="4" id="KW-0479">Metal-binding</keyword>
<dbReference type="GO" id="GO:0016787">
    <property type="term" value="F:hydrolase activity"/>
    <property type="evidence" value="ECO:0007669"/>
    <property type="project" value="UniProtKB-KW"/>
</dbReference>
<keyword evidence="10" id="KW-1185">Reference proteome</keyword>
<dbReference type="GO" id="GO:0004518">
    <property type="term" value="F:nuclease activity"/>
    <property type="evidence" value="ECO:0007669"/>
    <property type="project" value="UniProtKB-KW"/>
</dbReference>
<evidence type="ECO:0000256" key="4">
    <source>
        <dbReference type="ARBA" id="ARBA00022723"/>
    </source>
</evidence>
<evidence type="ECO:0000259" key="8">
    <source>
        <dbReference type="Pfam" id="PF01850"/>
    </source>
</evidence>
<dbReference type="PANTHER" id="PTHR33653">
    <property type="entry name" value="RIBONUCLEASE VAPC2"/>
    <property type="match status" value="1"/>
</dbReference>
<evidence type="ECO:0000256" key="6">
    <source>
        <dbReference type="ARBA" id="ARBA00022842"/>
    </source>
</evidence>
<name>A0A399F1Y3_9DEIN</name>
<evidence type="ECO:0000256" key="2">
    <source>
        <dbReference type="ARBA" id="ARBA00022649"/>
    </source>
</evidence>
<dbReference type="Proteomes" id="UP000265341">
    <property type="component" value="Unassembled WGS sequence"/>
</dbReference>
<dbReference type="SUPFAM" id="SSF88723">
    <property type="entry name" value="PIN domain-like"/>
    <property type="match status" value="1"/>
</dbReference>